<dbReference type="GO" id="GO:0000166">
    <property type="term" value="F:nucleotide binding"/>
    <property type="evidence" value="ECO:0007669"/>
    <property type="project" value="InterPro"/>
</dbReference>
<dbReference type="PANTHER" id="PTHR43818:SF11">
    <property type="entry name" value="BCDNA.GH03377"/>
    <property type="match status" value="1"/>
</dbReference>
<dbReference type="Pfam" id="PF01408">
    <property type="entry name" value="GFO_IDH_MocA"/>
    <property type="match status" value="1"/>
</dbReference>
<dbReference type="InterPro" id="IPR004104">
    <property type="entry name" value="Gfo/Idh/MocA-like_OxRdtase_C"/>
</dbReference>
<dbReference type="EMBL" id="CP036274">
    <property type="protein sequence ID" value="QDU26479.1"/>
    <property type="molecule type" value="Genomic_DNA"/>
</dbReference>
<protein>
    <submittedName>
        <fullName evidence="4">Putative oxidoreductase YvaA</fullName>
        <ecNumber evidence="4">1.-.-.-</ecNumber>
    </submittedName>
</protein>
<dbReference type="InterPro" id="IPR050463">
    <property type="entry name" value="Gfo/Idh/MocA_oxidrdct_glycsds"/>
</dbReference>
<name>A0A517Y899_9BACT</name>
<dbReference type="KEGG" id="aagg:ETAA8_15570"/>
<keyword evidence="5" id="KW-1185">Reference proteome</keyword>
<feature type="domain" description="Gfo/Idh/MocA-like oxidoreductase N-terminal" evidence="2">
    <location>
        <begin position="5"/>
        <end position="125"/>
    </location>
</feature>
<dbReference type="InterPro" id="IPR000683">
    <property type="entry name" value="Gfo/Idh/MocA-like_OxRdtase_N"/>
</dbReference>
<proteinExistence type="predicted"/>
<reference evidence="4 5" key="1">
    <citation type="submission" date="2019-02" db="EMBL/GenBank/DDBJ databases">
        <title>Deep-cultivation of Planctomycetes and their phenomic and genomic characterization uncovers novel biology.</title>
        <authorList>
            <person name="Wiegand S."/>
            <person name="Jogler M."/>
            <person name="Boedeker C."/>
            <person name="Pinto D."/>
            <person name="Vollmers J."/>
            <person name="Rivas-Marin E."/>
            <person name="Kohn T."/>
            <person name="Peeters S.H."/>
            <person name="Heuer A."/>
            <person name="Rast P."/>
            <person name="Oberbeckmann S."/>
            <person name="Bunk B."/>
            <person name="Jeske O."/>
            <person name="Meyerdierks A."/>
            <person name="Storesund J.E."/>
            <person name="Kallscheuer N."/>
            <person name="Luecker S."/>
            <person name="Lage O.M."/>
            <person name="Pohl T."/>
            <person name="Merkel B.J."/>
            <person name="Hornburger P."/>
            <person name="Mueller R.-W."/>
            <person name="Bruemmer F."/>
            <person name="Labrenz M."/>
            <person name="Spormann A.M."/>
            <person name="Op den Camp H."/>
            <person name="Overmann J."/>
            <person name="Amann R."/>
            <person name="Jetten M.S.M."/>
            <person name="Mascher T."/>
            <person name="Medema M.H."/>
            <person name="Devos D.P."/>
            <person name="Kaster A.-K."/>
            <person name="Ovreas L."/>
            <person name="Rohde M."/>
            <person name="Galperin M.Y."/>
            <person name="Jogler C."/>
        </authorList>
    </citation>
    <scope>NUCLEOTIDE SEQUENCE [LARGE SCALE GENOMIC DNA]</scope>
    <source>
        <strain evidence="4 5">ETA_A8</strain>
    </source>
</reference>
<dbReference type="GO" id="GO:0016491">
    <property type="term" value="F:oxidoreductase activity"/>
    <property type="evidence" value="ECO:0007669"/>
    <property type="project" value="UniProtKB-KW"/>
</dbReference>
<dbReference type="SUPFAM" id="SSF51735">
    <property type="entry name" value="NAD(P)-binding Rossmann-fold domains"/>
    <property type="match status" value="1"/>
</dbReference>
<evidence type="ECO:0000256" key="1">
    <source>
        <dbReference type="ARBA" id="ARBA00023002"/>
    </source>
</evidence>
<dbReference type="Proteomes" id="UP000315017">
    <property type="component" value="Chromosome"/>
</dbReference>
<dbReference type="RefSeq" id="WP_238397703.1">
    <property type="nucleotide sequence ID" value="NZ_CP036274.1"/>
</dbReference>
<dbReference type="Gene3D" id="3.40.50.720">
    <property type="entry name" value="NAD(P)-binding Rossmann-like Domain"/>
    <property type="match status" value="1"/>
</dbReference>
<dbReference type="AlphaFoldDB" id="A0A517Y899"/>
<keyword evidence="1 4" id="KW-0560">Oxidoreductase</keyword>
<dbReference type="Gene3D" id="3.30.360.10">
    <property type="entry name" value="Dihydrodipicolinate Reductase, domain 2"/>
    <property type="match status" value="1"/>
</dbReference>
<evidence type="ECO:0000313" key="4">
    <source>
        <dbReference type="EMBL" id="QDU26479.1"/>
    </source>
</evidence>
<evidence type="ECO:0000259" key="2">
    <source>
        <dbReference type="Pfam" id="PF01408"/>
    </source>
</evidence>
<dbReference type="PANTHER" id="PTHR43818">
    <property type="entry name" value="BCDNA.GH03377"/>
    <property type="match status" value="1"/>
</dbReference>
<gene>
    <name evidence="4" type="primary">yvaA_1</name>
    <name evidence="4" type="ORF">ETAA8_15570</name>
</gene>
<evidence type="ECO:0000313" key="5">
    <source>
        <dbReference type="Proteomes" id="UP000315017"/>
    </source>
</evidence>
<feature type="domain" description="Gfo/Idh/MocA-like oxidoreductase C-terminal" evidence="3">
    <location>
        <begin position="139"/>
        <end position="351"/>
    </location>
</feature>
<dbReference type="SUPFAM" id="SSF55347">
    <property type="entry name" value="Glyceraldehyde-3-phosphate dehydrogenase-like, C-terminal domain"/>
    <property type="match status" value="1"/>
</dbReference>
<organism evidence="4 5">
    <name type="scientific">Anatilimnocola aggregata</name>
    <dbReference type="NCBI Taxonomy" id="2528021"/>
    <lineage>
        <taxon>Bacteria</taxon>
        <taxon>Pseudomonadati</taxon>
        <taxon>Planctomycetota</taxon>
        <taxon>Planctomycetia</taxon>
        <taxon>Pirellulales</taxon>
        <taxon>Pirellulaceae</taxon>
        <taxon>Anatilimnocola</taxon>
    </lineage>
</organism>
<evidence type="ECO:0000259" key="3">
    <source>
        <dbReference type="Pfam" id="PF02894"/>
    </source>
</evidence>
<dbReference type="InterPro" id="IPR036291">
    <property type="entry name" value="NAD(P)-bd_dom_sf"/>
</dbReference>
<dbReference type="EC" id="1.-.-.-" evidence="4"/>
<dbReference type="Pfam" id="PF02894">
    <property type="entry name" value="GFO_IDH_MocA_C"/>
    <property type="match status" value="1"/>
</dbReference>
<sequence>MKKYRVAVIGHTGKGNYGHGVDTVWLKIPSCEIVAVADADEAGRAAVVNRLKAPKGYADYRQMLDEAKADIVAIGPRWLDQHREMCLAAAAHGAHIYMEKPFCRSPAEADEIIKACEKADIKLALAHQTRYSPKLQGIRELIDDGKIGTILEFRGRGKEDKRGGGEDLWVLGSHIMNLIHHFGGEPNWCFARVEEGGQPIGKEHIKPGNEGIGPLAGDTISAMYGLDGGATAYFGSKRETMGNRFGLQIFGSKGIIEILTGHLPSAQFLPDPAWSPGRSKAVWQPISSTGLEPETMKDGGLDAGNVLAVQDLIEAIENDRQPECSMYEGRTTIEMICAVFESHRTGGPVKMPLATRVNPLSLV</sequence>
<accession>A0A517Y899</accession>